<proteinExistence type="predicted"/>
<dbReference type="Pfam" id="PF13279">
    <property type="entry name" value="4HBT_2"/>
    <property type="match status" value="1"/>
</dbReference>
<gene>
    <name evidence="1" type="ORF">J0H12_00360</name>
</gene>
<name>A0A8J7PGA8_9PROT</name>
<dbReference type="InterPro" id="IPR051490">
    <property type="entry name" value="THEM6_lcsJ_thioesterase"/>
</dbReference>
<dbReference type="AlphaFoldDB" id="A0A8J7PGA8"/>
<organism evidence="1 2">
    <name type="scientific">Candidatus Paracaedimonas acanthamoebae</name>
    <dbReference type="NCBI Taxonomy" id="244581"/>
    <lineage>
        <taxon>Bacteria</taxon>
        <taxon>Pseudomonadati</taxon>
        <taxon>Pseudomonadota</taxon>
        <taxon>Alphaproteobacteria</taxon>
        <taxon>Holosporales</taxon>
        <taxon>Caedimonadaceae</taxon>
        <taxon>Candidatus Paracaedimonas</taxon>
    </lineage>
</organism>
<protein>
    <submittedName>
        <fullName evidence="1">Thioesterase family protein</fullName>
    </submittedName>
</protein>
<comment type="caution">
    <text evidence="1">The sequence shown here is derived from an EMBL/GenBank/DDBJ whole genome shotgun (WGS) entry which is preliminary data.</text>
</comment>
<dbReference type="SUPFAM" id="SSF54637">
    <property type="entry name" value="Thioesterase/thiol ester dehydrase-isomerase"/>
    <property type="match status" value="1"/>
</dbReference>
<dbReference type="PANTHER" id="PTHR12475:SF4">
    <property type="entry name" value="PROTEIN THEM6"/>
    <property type="match status" value="1"/>
</dbReference>
<evidence type="ECO:0000313" key="1">
    <source>
        <dbReference type="EMBL" id="MBN9412365.1"/>
    </source>
</evidence>
<evidence type="ECO:0000313" key="2">
    <source>
        <dbReference type="Proteomes" id="UP000664414"/>
    </source>
</evidence>
<dbReference type="Proteomes" id="UP000664414">
    <property type="component" value="Unassembled WGS sequence"/>
</dbReference>
<dbReference type="InterPro" id="IPR029069">
    <property type="entry name" value="HotDog_dom_sf"/>
</dbReference>
<accession>A0A8J7PGA8</accession>
<dbReference type="CDD" id="cd00586">
    <property type="entry name" value="4HBT"/>
    <property type="match status" value="1"/>
</dbReference>
<dbReference type="Gene3D" id="3.10.129.10">
    <property type="entry name" value="Hotdog Thioesterase"/>
    <property type="match status" value="1"/>
</dbReference>
<sequence length="174" mass="20493">MNLIIRLLRIFLQSFFRTPLDFFGTSILSFRVIPTDLDLNLHMTNSRYFSLMDLGRLDLILRSNGRGLVFKKKWQAVLGASHIRFRRALNCFQKFELHSSIIGWDEKWFYIEQRLVSHGQLAAVAIVKALFINKKGSVPTQKVFSELKIVLEKERLTSAIRHWRTLEESIREKR</sequence>
<dbReference type="PANTHER" id="PTHR12475">
    <property type="match status" value="1"/>
</dbReference>
<dbReference type="EMBL" id="JAFKGL010000010">
    <property type="protein sequence ID" value="MBN9412365.1"/>
    <property type="molecule type" value="Genomic_DNA"/>
</dbReference>
<reference evidence="1" key="1">
    <citation type="submission" date="2021-02" db="EMBL/GenBank/DDBJ databases">
        <title>Thiocyanate and organic carbon inputs drive convergent selection for specific autotrophic Afipia and Thiobacillus strains within complex microbiomes.</title>
        <authorList>
            <person name="Huddy R.J."/>
            <person name="Sachdeva R."/>
            <person name="Kadzinga F."/>
            <person name="Kantor R.S."/>
            <person name="Harrison S.T.L."/>
            <person name="Banfield J.F."/>
        </authorList>
    </citation>
    <scope>NUCLEOTIDE SEQUENCE</scope>
    <source>
        <strain evidence="1">SCN18_10_11_15_R4_P_38_20</strain>
    </source>
</reference>